<dbReference type="SUPFAM" id="SSF56112">
    <property type="entry name" value="Protein kinase-like (PK-like)"/>
    <property type="match status" value="1"/>
</dbReference>
<dbReference type="Gene3D" id="1.10.510.10">
    <property type="entry name" value="Transferase(Phosphotransferase) domain 1"/>
    <property type="match status" value="1"/>
</dbReference>
<keyword evidence="4" id="KW-0808">Transferase</keyword>
<dbReference type="EC" id="2.7.11.1" evidence="1"/>
<dbReference type="GO" id="GO:0004674">
    <property type="term" value="F:protein serine/threonine kinase activity"/>
    <property type="evidence" value="ECO:0007669"/>
    <property type="project" value="UniProtKB-KW"/>
</dbReference>
<sequence>MDNYSNIENAEEDVLRFQQETSIIRSLDHKHIVKMYDIFEDHEHYYVVMELVSGGELFDQIVQKGFYPEDEAVLLIHQVLTALVYLESLKICHRDLKPENLIFTDDTHKTLKLIDFGEAKSCANGPIKEYVGTTDYMAPEIIKGGEYDTRVDMWSLGVIAYVMLCGFPPWEGENESEVFVNIMTLQYDFPSPEWDIISDTAKDFIRSLLVEHGERLTAKEAKAHPWMKTNVTPAVQFSLTLPANLYSSDLLEKLKGTIGDHLKLNSTEVEIETETVKGVTKSTLSFPST</sequence>
<dbReference type="FunFam" id="1.10.510.10:FF:000571">
    <property type="entry name" value="Maternal embryonic leucine zipper kinase"/>
    <property type="match status" value="1"/>
</dbReference>
<dbReference type="GO" id="GO:0005524">
    <property type="term" value="F:ATP binding"/>
    <property type="evidence" value="ECO:0007669"/>
    <property type="project" value="UniProtKB-KW"/>
</dbReference>
<evidence type="ECO:0000256" key="1">
    <source>
        <dbReference type="ARBA" id="ARBA00012513"/>
    </source>
</evidence>
<evidence type="ECO:0000259" key="6">
    <source>
        <dbReference type="PROSITE" id="PS50011"/>
    </source>
</evidence>
<evidence type="ECO:0000256" key="4">
    <source>
        <dbReference type="ARBA" id="ARBA00022777"/>
    </source>
</evidence>
<name>A0A6B2L9T8_9EUKA</name>
<dbReference type="SMART" id="SM00220">
    <property type="entry name" value="S_TKc"/>
    <property type="match status" value="1"/>
</dbReference>
<dbReference type="InterPro" id="IPR011009">
    <property type="entry name" value="Kinase-like_dom_sf"/>
</dbReference>
<keyword evidence="5" id="KW-0067">ATP-binding</keyword>
<organism evidence="7">
    <name type="scientific">Arcella intermedia</name>
    <dbReference type="NCBI Taxonomy" id="1963864"/>
    <lineage>
        <taxon>Eukaryota</taxon>
        <taxon>Amoebozoa</taxon>
        <taxon>Tubulinea</taxon>
        <taxon>Elardia</taxon>
        <taxon>Arcellinida</taxon>
        <taxon>Sphaerothecina</taxon>
        <taxon>Arcellidae</taxon>
        <taxon>Arcella</taxon>
    </lineage>
</organism>
<evidence type="ECO:0000256" key="2">
    <source>
        <dbReference type="ARBA" id="ARBA00022527"/>
    </source>
</evidence>
<dbReference type="PROSITE" id="PS00108">
    <property type="entry name" value="PROTEIN_KINASE_ST"/>
    <property type="match status" value="1"/>
</dbReference>
<dbReference type="EMBL" id="GIBP01004820">
    <property type="protein sequence ID" value="NDV33789.1"/>
    <property type="molecule type" value="Transcribed_RNA"/>
</dbReference>
<keyword evidence="3" id="KW-0547">Nucleotide-binding</keyword>
<dbReference type="InterPro" id="IPR008271">
    <property type="entry name" value="Ser/Thr_kinase_AS"/>
</dbReference>
<evidence type="ECO:0000256" key="5">
    <source>
        <dbReference type="ARBA" id="ARBA00022840"/>
    </source>
</evidence>
<dbReference type="CDD" id="cd05117">
    <property type="entry name" value="STKc_CAMK"/>
    <property type="match status" value="1"/>
</dbReference>
<proteinExistence type="predicted"/>
<keyword evidence="4" id="KW-0418">Kinase</keyword>
<dbReference type="AlphaFoldDB" id="A0A6B2L9T8"/>
<dbReference type="PANTHER" id="PTHR24347">
    <property type="entry name" value="SERINE/THREONINE-PROTEIN KINASE"/>
    <property type="match status" value="1"/>
</dbReference>
<keyword evidence="2" id="KW-0723">Serine/threonine-protein kinase</keyword>
<evidence type="ECO:0000256" key="3">
    <source>
        <dbReference type="ARBA" id="ARBA00022741"/>
    </source>
</evidence>
<evidence type="ECO:0000313" key="7">
    <source>
        <dbReference type="EMBL" id="NDV33789.1"/>
    </source>
</evidence>
<dbReference type="Pfam" id="PF00069">
    <property type="entry name" value="Pkinase"/>
    <property type="match status" value="1"/>
</dbReference>
<dbReference type="Gene3D" id="3.30.200.20">
    <property type="entry name" value="Phosphorylase Kinase, domain 1"/>
    <property type="match status" value="1"/>
</dbReference>
<dbReference type="PROSITE" id="PS50011">
    <property type="entry name" value="PROTEIN_KINASE_DOM"/>
    <property type="match status" value="1"/>
</dbReference>
<accession>A0A6B2L9T8</accession>
<reference evidence="7" key="1">
    <citation type="journal article" date="2020" name="J. Eukaryot. Microbiol.">
        <title>De novo Sequencing, Assembly and Annotation of the Transcriptome for the Free-Living Testate Amoeba Arcella intermedia.</title>
        <authorList>
            <person name="Ribeiro G.M."/>
            <person name="Porfirio-Sousa A.L."/>
            <person name="Maurer-Alcala X.X."/>
            <person name="Katz L.A."/>
            <person name="Lahr D.J.G."/>
        </authorList>
    </citation>
    <scope>NUCLEOTIDE SEQUENCE</scope>
</reference>
<feature type="domain" description="Protein kinase" evidence="6">
    <location>
        <begin position="1"/>
        <end position="227"/>
    </location>
</feature>
<protein>
    <recommendedName>
        <fullName evidence="1">non-specific serine/threonine protein kinase</fullName>
        <ecNumber evidence="1">2.7.11.1</ecNumber>
    </recommendedName>
</protein>
<dbReference type="InterPro" id="IPR000719">
    <property type="entry name" value="Prot_kinase_dom"/>
</dbReference>